<reference evidence="3 4" key="1">
    <citation type="submission" date="2015-08" db="EMBL/GenBank/DDBJ databases">
        <title>Ancestral chromatin configuration constrains chromatin evolution on differentiating sex chromosomes in Drosophila.</title>
        <authorList>
            <person name="Zhou Q."/>
            <person name="Bachtrog D."/>
        </authorList>
    </citation>
    <scope>NUCLEOTIDE SEQUENCE [LARGE SCALE GENOMIC DNA]</scope>
    <source>
        <tissue evidence="3">Whole larvae</tissue>
    </source>
</reference>
<evidence type="ECO:0000313" key="3">
    <source>
        <dbReference type="EMBL" id="ALC44551.1"/>
    </source>
</evidence>
<evidence type="ECO:0000256" key="2">
    <source>
        <dbReference type="SAM" id="SignalP"/>
    </source>
</evidence>
<keyword evidence="4" id="KW-1185">Reference proteome</keyword>
<accession>A0A0M4EK90</accession>
<evidence type="ECO:0000256" key="1">
    <source>
        <dbReference type="SAM" id="Coils"/>
    </source>
</evidence>
<proteinExistence type="predicted"/>
<protein>
    <submittedName>
        <fullName evidence="3">Maker734</fullName>
    </submittedName>
</protein>
<dbReference type="AlphaFoldDB" id="A0A0M4EK90"/>
<feature type="signal peptide" evidence="2">
    <location>
        <begin position="1"/>
        <end position="19"/>
    </location>
</feature>
<feature type="chain" id="PRO_5005793505" evidence="2">
    <location>
        <begin position="20"/>
        <end position="101"/>
    </location>
</feature>
<dbReference type="Proteomes" id="UP000494163">
    <property type="component" value="Chromosome 3L"/>
</dbReference>
<feature type="coiled-coil region" evidence="1">
    <location>
        <begin position="55"/>
        <end position="97"/>
    </location>
</feature>
<evidence type="ECO:0000313" key="4">
    <source>
        <dbReference type="Proteomes" id="UP000494163"/>
    </source>
</evidence>
<keyword evidence="1" id="KW-0175">Coiled coil</keyword>
<name>A0A0M4EK90_DROBS</name>
<sequence length="101" mass="10981">MAKIALVLLLVAFVAVCNAGRMPREAPATAQDPQWGDLLEQAVNQMKALASKENVDKAAKVLDDLQAKVKATGEELVGKVKEQAEQARQYIEKLNESHAPK</sequence>
<organism evidence="3 4">
    <name type="scientific">Drosophila busckii</name>
    <name type="common">Fruit fly</name>
    <dbReference type="NCBI Taxonomy" id="30019"/>
    <lineage>
        <taxon>Eukaryota</taxon>
        <taxon>Metazoa</taxon>
        <taxon>Ecdysozoa</taxon>
        <taxon>Arthropoda</taxon>
        <taxon>Hexapoda</taxon>
        <taxon>Insecta</taxon>
        <taxon>Pterygota</taxon>
        <taxon>Neoptera</taxon>
        <taxon>Endopterygota</taxon>
        <taxon>Diptera</taxon>
        <taxon>Brachycera</taxon>
        <taxon>Muscomorpha</taxon>
        <taxon>Ephydroidea</taxon>
        <taxon>Drosophilidae</taxon>
        <taxon>Drosophila</taxon>
    </lineage>
</organism>
<dbReference type="EMBL" id="CP012525">
    <property type="protein sequence ID" value="ALC44551.1"/>
    <property type="molecule type" value="Genomic_DNA"/>
</dbReference>
<keyword evidence="2" id="KW-0732">Signal</keyword>
<gene>
    <name evidence="3" type="ORF">Dbus_chr3Lg1717</name>
</gene>